<evidence type="ECO:0000256" key="4">
    <source>
        <dbReference type="PROSITE-ProRule" id="PRU00335"/>
    </source>
</evidence>
<dbReference type="GO" id="GO:0000976">
    <property type="term" value="F:transcription cis-regulatory region binding"/>
    <property type="evidence" value="ECO:0007669"/>
    <property type="project" value="TreeGrafter"/>
</dbReference>
<evidence type="ECO:0000256" key="5">
    <source>
        <dbReference type="SAM" id="MobiDB-lite"/>
    </source>
</evidence>
<gene>
    <name evidence="7" type="ORF">ENX03_07140</name>
</gene>
<dbReference type="AlphaFoldDB" id="A0A7C3QUG7"/>
<evidence type="ECO:0000256" key="2">
    <source>
        <dbReference type="ARBA" id="ARBA00023125"/>
    </source>
</evidence>
<feature type="domain" description="HTH tetR-type" evidence="6">
    <location>
        <begin position="23"/>
        <end position="83"/>
    </location>
</feature>
<feature type="DNA-binding region" description="H-T-H motif" evidence="4">
    <location>
        <begin position="46"/>
        <end position="65"/>
    </location>
</feature>
<dbReference type="Gene3D" id="1.10.357.10">
    <property type="entry name" value="Tetracycline Repressor, domain 2"/>
    <property type="match status" value="1"/>
</dbReference>
<organism evidence="7">
    <name type="scientific">Leptospirillum ferriphilum</name>
    <dbReference type="NCBI Taxonomy" id="178606"/>
    <lineage>
        <taxon>Bacteria</taxon>
        <taxon>Pseudomonadati</taxon>
        <taxon>Nitrospirota</taxon>
        <taxon>Nitrospiria</taxon>
        <taxon>Nitrospirales</taxon>
        <taxon>Nitrospiraceae</taxon>
        <taxon>Leptospirillum</taxon>
    </lineage>
</organism>
<dbReference type="Pfam" id="PF00440">
    <property type="entry name" value="TetR_N"/>
    <property type="match status" value="1"/>
</dbReference>
<dbReference type="PANTHER" id="PTHR30055">
    <property type="entry name" value="HTH-TYPE TRANSCRIPTIONAL REGULATOR RUTR"/>
    <property type="match status" value="1"/>
</dbReference>
<dbReference type="PRINTS" id="PR00455">
    <property type="entry name" value="HTHTETR"/>
</dbReference>
<dbReference type="SUPFAM" id="SSF46689">
    <property type="entry name" value="Homeodomain-like"/>
    <property type="match status" value="1"/>
</dbReference>
<dbReference type="InterPro" id="IPR050109">
    <property type="entry name" value="HTH-type_TetR-like_transc_reg"/>
</dbReference>
<dbReference type="InterPro" id="IPR009057">
    <property type="entry name" value="Homeodomain-like_sf"/>
</dbReference>
<reference evidence="7" key="1">
    <citation type="journal article" date="2020" name="mSystems">
        <title>Genome- and Community-Level Interaction Insights into Carbon Utilization and Element Cycling Functions of Hydrothermarchaeota in Hydrothermal Sediment.</title>
        <authorList>
            <person name="Zhou Z."/>
            <person name="Liu Y."/>
            <person name="Xu W."/>
            <person name="Pan J."/>
            <person name="Luo Z.H."/>
            <person name="Li M."/>
        </authorList>
    </citation>
    <scope>NUCLEOTIDE SEQUENCE [LARGE SCALE GENOMIC DNA]</scope>
    <source>
        <strain evidence="7">SpSt-902</strain>
    </source>
</reference>
<evidence type="ECO:0000313" key="7">
    <source>
        <dbReference type="EMBL" id="HFT93695.1"/>
    </source>
</evidence>
<dbReference type="PANTHER" id="PTHR30055:SF234">
    <property type="entry name" value="HTH-TYPE TRANSCRIPTIONAL REGULATOR BETI"/>
    <property type="match status" value="1"/>
</dbReference>
<dbReference type="InterPro" id="IPR001647">
    <property type="entry name" value="HTH_TetR"/>
</dbReference>
<accession>A0A7C3QUG7</accession>
<proteinExistence type="predicted"/>
<keyword evidence="2 4" id="KW-0238">DNA-binding</keyword>
<protein>
    <submittedName>
        <fullName evidence="7">TetR/AcrR family transcriptional regulator</fullName>
    </submittedName>
</protein>
<dbReference type="GO" id="GO:0003700">
    <property type="term" value="F:DNA-binding transcription factor activity"/>
    <property type="evidence" value="ECO:0007669"/>
    <property type="project" value="TreeGrafter"/>
</dbReference>
<sequence length="207" mass="23880">MESIKSTQRTRRKPQEPVRKNGKLRVEAILESASDVISEKGYQATTMLEIAVRSDTRMGSLYRFFPNKETLAIRLMSRFQEKIDILFNEMDDKSLSLPDLGDRILAALIELDGEGSAIARLLEIESDGSSRREEFRTAVIDRIAMSLKRRAPGLGSRQACDMAFVILRNMRDMWAISKLKDKRIRSGAIKELRRMNRLYLKNRLKDR</sequence>
<keyword evidence="1" id="KW-0805">Transcription regulation</keyword>
<name>A0A7C3QUG7_9BACT</name>
<feature type="region of interest" description="Disordered" evidence="5">
    <location>
        <begin position="1"/>
        <end position="20"/>
    </location>
</feature>
<evidence type="ECO:0000259" key="6">
    <source>
        <dbReference type="PROSITE" id="PS50977"/>
    </source>
</evidence>
<comment type="caution">
    <text evidence="7">The sequence shown here is derived from an EMBL/GenBank/DDBJ whole genome shotgun (WGS) entry which is preliminary data.</text>
</comment>
<evidence type="ECO:0000256" key="3">
    <source>
        <dbReference type="ARBA" id="ARBA00023163"/>
    </source>
</evidence>
<keyword evidence="3" id="KW-0804">Transcription</keyword>
<dbReference type="EMBL" id="DTMM01000147">
    <property type="protein sequence ID" value="HFT93695.1"/>
    <property type="molecule type" value="Genomic_DNA"/>
</dbReference>
<dbReference type="PROSITE" id="PS50977">
    <property type="entry name" value="HTH_TETR_2"/>
    <property type="match status" value="1"/>
</dbReference>
<evidence type="ECO:0000256" key="1">
    <source>
        <dbReference type="ARBA" id="ARBA00023015"/>
    </source>
</evidence>